<name>A0A5C6XE21_9DELT</name>
<organism evidence="1 2">
    <name type="scientific">Lujinxingia vulgaris</name>
    <dbReference type="NCBI Taxonomy" id="2600176"/>
    <lineage>
        <taxon>Bacteria</taxon>
        <taxon>Deltaproteobacteria</taxon>
        <taxon>Bradymonadales</taxon>
        <taxon>Lujinxingiaceae</taxon>
        <taxon>Lujinxingia</taxon>
    </lineage>
</organism>
<sequence>MSLRDRFDEARASYFASRQRQLRQRELWADALATLVDEADWLVRRGEASERWPELLVEATEVAANLDDLAEYRAFLHHFGDRLLPEGPGAETRLWDALKPLEDLNHAATLQALGAWLTLARPDSAAGPYLEAHALEESSHLTSGDRLRADQAFALAARRARHSRPHAEDDHPPLQIHCELRRGALSLNSGLNRSAGQQALGQLNWSALSRTEQLWMAHALTHSERWIDRVRVIDLLLDALRDRPDTVAPPQGQEELRAIARELLGNAPLQLHPTERERLPDLIATLFDEAECAHWQRHIEARERLQHLASAPIPKPDTVEEATAALDRLALDAPARWRPVAQHAAMLLSPAESLANSPVPAERDPLSHFYATLAETLANLAQGHRGEGLLHPLNAAARALEDDTGALRALALLWPRLLEQPELTSDEALLPELVDLASQHARGPSPSYGWWALAAHLYRVGLPTCALPLAERARQNGDPSERDDIFYYVKSSTLKEAASRRDAALATTWLTLSP</sequence>
<dbReference type="AlphaFoldDB" id="A0A5C6XE21"/>
<evidence type="ECO:0000313" key="1">
    <source>
        <dbReference type="EMBL" id="TXD39695.1"/>
    </source>
</evidence>
<accession>A0A5C6XE21</accession>
<gene>
    <name evidence="1" type="ORF">FRC96_06640</name>
</gene>
<protein>
    <submittedName>
        <fullName evidence="1">Uncharacterized protein</fullName>
    </submittedName>
</protein>
<dbReference type="Proteomes" id="UP000321046">
    <property type="component" value="Unassembled WGS sequence"/>
</dbReference>
<dbReference type="EMBL" id="VOSL01000028">
    <property type="protein sequence ID" value="TXD39695.1"/>
    <property type="molecule type" value="Genomic_DNA"/>
</dbReference>
<comment type="caution">
    <text evidence="1">The sequence shown here is derived from an EMBL/GenBank/DDBJ whole genome shotgun (WGS) entry which is preliminary data.</text>
</comment>
<reference evidence="1 2" key="1">
    <citation type="submission" date="2019-08" db="EMBL/GenBank/DDBJ databases">
        <title>Bradymonadales sp. TMQ2.</title>
        <authorList>
            <person name="Liang Q."/>
        </authorList>
    </citation>
    <scope>NUCLEOTIDE SEQUENCE [LARGE SCALE GENOMIC DNA]</scope>
    <source>
        <strain evidence="1 2">TMQ2</strain>
    </source>
</reference>
<dbReference type="OrthoDB" id="5495143at2"/>
<proteinExistence type="predicted"/>
<dbReference type="RefSeq" id="WP_146973725.1">
    <property type="nucleotide sequence ID" value="NZ_VOSL01000028.1"/>
</dbReference>
<evidence type="ECO:0000313" key="2">
    <source>
        <dbReference type="Proteomes" id="UP000321046"/>
    </source>
</evidence>